<evidence type="ECO:0000313" key="1">
    <source>
        <dbReference type="EMBL" id="KAL0929728.1"/>
    </source>
</evidence>
<reference evidence="1 2" key="1">
    <citation type="journal article" date="2020" name="Phytopathology">
        <title>Genome Sequence Resources of Colletotrichum truncatum, C. plurivorum, C. musicola, and C. sojae: Four Species Pathogenic to Soybean (Glycine max).</title>
        <authorList>
            <person name="Rogerio F."/>
            <person name="Boufleur T.R."/>
            <person name="Ciampi-Guillardi M."/>
            <person name="Sukno S.A."/>
            <person name="Thon M.R."/>
            <person name="Massola Junior N.S."/>
            <person name="Baroncelli R."/>
        </authorList>
    </citation>
    <scope>NUCLEOTIDE SEQUENCE [LARGE SCALE GENOMIC DNA]</scope>
    <source>
        <strain evidence="1 2">CMES1059</strain>
    </source>
</reference>
<comment type="caution">
    <text evidence="1">The sequence shown here is derived from an EMBL/GenBank/DDBJ whole genome shotgun (WGS) entry which is preliminary data.</text>
</comment>
<gene>
    <name evidence="1" type="ORF">CTRU02_215371</name>
</gene>
<protein>
    <submittedName>
        <fullName evidence="1">Uncharacterized protein</fullName>
    </submittedName>
</protein>
<sequence>MAIRVAFSRGVVAYFRLLAVIAILLLWGVSLANGTVKALLLAVFHGEINKGVPLRRSYLGFLPLDLVIALLVAFFFYGTNSHDEGYQLFLVDAYSTLQSAFVWLYMEAKRPGDKPYLVSRPIIFGILWQCFGAAIALPLYFAAHLPWAMNGRAARVRDVAQAAAVPWSFSIGAILPAVVGMGTTWLGADSRTDATHQLILGLWQPDPVWVSGVQAVVSMIISAVRPGRGRGQKSKSSSGPSRRDQAVDAYLWVRFSYLLAAVMSGAGHLYVMGRIFTSNEKNTVAFIRMYVPFLFSGPSGVGENVLVYGPWLFLQYDLIIISLSSLSWVYYLLTSRGDRVPPVSACRCFLLLSFGALTIGPGATVSIALWYRESTLAEYVSA</sequence>
<proteinExistence type="predicted"/>
<organism evidence="1 2">
    <name type="scientific">Colletotrichum truncatum</name>
    <name type="common">Anthracnose fungus</name>
    <name type="synonym">Colletotrichum capsici</name>
    <dbReference type="NCBI Taxonomy" id="5467"/>
    <lineage>
        <taxon>Eukaryota</taxon>
        <taxon>Fungi</taxon>
        <taxon>Dikarya</taxon>
        <taxon>Ascomycota</taxon>
        <taxon>Pezizomycotina</taxon>
        <taxon>Sordariomycetes</taxon>
        <taxon>Hypocreomycetidae</taxon>
        <taxon>Glomerellales</taxon>
        <taxon>Glomerellaceae</taxon>
        <taxon>Colletotrichum</taxon>
        <taxon>Colletotrichum truncatum species complex</taxon>
    </lineage>
</organism>
<dbReference type="EMBL" id="VUJX02000015">
    <property type="protein sequence ID" value="KAL0929728.1"/>
    <property type="molecule type" value="Genomic_DNA"/>
</dbReference>
<evidence type="ECO:0000313" key="2">
    <source>
        <dbReference type="Proteomes" id="UP000805649"/>
    </source>
</evidence>
<name>A0ACC3YD34_COLTU</name>
<keyword evidence="2" id="KW-1185">Reference proteome</keyword>
<accession>A0ACC3YD34</accession>
<dbReference type="Proteomes" id="UP000805649">
    <property type="component" value="Unassembled WGS sequence"/>
</dbReference>